<dbReference type="OrthoDB" id="93482at2759"/>
<evidence type="ECO:0000313" key="1">
    <source>
        <dbReference type="EMBL" id="OWZ13968.1"/>
    </source>
</evidence>
<gene>
    <name evidence="1" type="ORF">PHMEG_00012625</name>
</gene>
<organism evidence="1 2">
    <name type="scientific">Phytophthora megakarya</name>
    <dbReference type="NCBI Taxonomy" id="4795"/>
    <lineage>
        <taxon>Eukaryota</taxon>
        <taxon>Sar</taxon>
        <taxon>Stramenopiles</taxon>
        <taxon>Oomycota</taxon>
        <taxon>Peronosporomycetes</taxon>
        <taxon>Peronosporales</taxon>
        <taxon>Peronosporaceae</taxon>
        <taxon>Phytophthora</taxon>
    </lineage>
</organism>
<accession>A0A225W9S8</accession>
<reference evidence="2" key="1">
    <citation type="submission" date="2017-03" db="EMBL/GenBank/DDBJ databases">
        <title>Phytopthora megakarya and P. palmivora, two closely related causual agents of cacao black pod achieved similar genome size and gene model numbers by different mechanisms.</title>
        <authorList>
            <person name="Ali S."/>
            <person name="Shao J."/>
            <person name="Larry D.J."/>
            <person name="Kronmiller B."/>
            <person name="Shen D."/>
            <person name="Strem M.D."/>
            <person name="Melnick R.L."/>
            <person name="Guiltinan M.J."/>
            <person name="Tyler B.M."/>
            <person name="Meinhardt L.W."/>
            <person name="Bailey B.A."/>
        </authorList>
    </citation>
    <scope>NUCLEOTIDE SEQUENCE [LARGE SCALE GENOMIC DNA]</scope>
    <source>
        <strain evidence="2">zdho120</strain>
    </source>
</reference>
<dbReference type="AlphaFoldDB" id="A0A225W9S8"/>
<keyword evidence="2" id="KW-1185">Reference proteome</keyword>
<sequence>MLLSKWTQEEESFTHLGIVEVESFLLNKDREVVPRVIERFMRRIYDMKRHPDPSKVLIEDVLQVWLDPSILRAAVKHINANLDDNDTTLVNEIKQFLLVVP</sequence>
<dbReference type="Proteomes" id="UP000198211">
    <property type="component" value="Unassembled WGS sequence"/>
</dbReference>
<dbReference type="EMBL" id="NBNE01001450">
    <property type="protein sequence ID" value="OWZ13968.1"/>
    <property type="molecule type" value="Genomic_DNA"/>
</dbReference>
<protein>
    <submittedName>
        <fullName evidence="1">Uncharacterized protein</fullName>
    </submittedName>
</protein>
<proteinExistence type="predicted"/>
<comment type="caution">
    <text evidence="1">The sequence shown here is derived from an EMBL/GenBank/DDBJ whole genome shotgun (WGS) entry which is preliminary data.</text>
</comment>
<name>A0A225W9S8_9STRA</name>
<evidence type="ECO:0000313" key="2">
    <source>
        <dbReference type="Proteomes" id="UP000198211"/>
    </source>
</evidence>